<dbReference type="EMBL" id="SJPN01000023">
    <property type="protein sequence ID" value="TWT89430.1"/>
    <property type="molecule type" value="Genomic_DNA"/>
</dbReference>
<dbReference type="Gene3D" id="1.20.1420.30">
    <property type="entry name" value="NCX, central ion-binding region"/>
    <property type="match status" value="2"/>
</dbReference>
<feature type="transmembrane region" description="Helical" evidence="5">
    <location>
        <begin position="216"/>
        <end position="235"/>
    </location>
</feature>
<evidence type="ECO:0000256" key="4">
    <source>
        <dbReference type="ARBA" id="ARBA00023136"/>
    </source>
</evidence>
<evidence type="ECO:0000256" key="1">
    <source>
        <dbReference type="ARBA" id="ARBA00004141"/>
    </source>
</evidence>
<protein>
    <submittedName>
        <fullName evidence="7">Putative calcium/sodium:proton antiporter</fullName>
    </submittedName>
</protein>
<organism evidence="7 8">
    <name type="scientific">Stieleria varia</name>
    <dbReference type="NCBI Taxonomy" id="2528005"/>
    <lineage>
        <taxon>Bacteria</taxon>
        <taxon>Pseudomonadati</taxon>
        <taxon>Planctomycetota</taxon>
        <taxon>Planctomycetia</taxon>
        <taxon>Pirellulales</taxon>
        <taxon>Pirellulaceae</taxon>
        <taxon>Stieleria</taxon>
    </lineage>
</organism>
<reference evidence="7 8" key="1">
    <citation type="submission" date="2019-02" db="EMBL/GenBank/DDBJ databases">
        <title>Deep-cultivation of Planctomycetes and their phenomic and genomic characterization uncovers novel biology.</title>
        <authorList>
            <person name="Wiegand S."/>
            <person name="Jogler M."/>
            <person name="Boedeker C."/>
            <person name="Pinto D."/>
            <person name="Vollmers J."/>
            <person name="Rivas-Marin E."/>
            <person name="Kohn T."/>
            <person name="Peeters S.H."/>
            <person name="Heuer A."/>
            <person name="Rast P."/>
            <person name="Oberbeckmann S."/>
            <person name="Bunk B."/>
            <person name="Jeske O."/>
            <person name="Meyerdierks A."/>
            <person name="Storesund J.E."/>
            <person name="Kallscheuer N."/>
            <person name="Luecker S."/>
            <person name="Lage O.M."/>
            <person name="Pohl T."/>
            <person name="Merkel B.J."/>
            <person name="Hornburger P."/>
            <person name="Mueller R.-W."/>
            <person name="Bruemmer F."/>
            <person name="Labrenz M."/>
            <person name="Spormann A.M."/>
            <person name="Op Den Camp H."/>
            <person name="Overmann J."/>
            <person name="Amann R."/>
            <person name="Jetten M.S.M."/>
            <person name="Mascher T."/>
            <person name="Medema M.H."/>
            <person name="Devos D.P."/>
            <person name="Kaster A.-K."/>
            <person name="Ovreas L."/>
            <person name="Rohde M."/>
            <person name="Galperin M.Y."/>
            <person name="Jogler C."/>
        </authorList>
    </citation>
    <scope>NUCLEOTIDE SEQUENCE [LARGE SCALE GENOMIC DNA]</scope>
    <source>
        <strain evidence="7 8">Pla52n</strain>
    </source>
</reference>
<dbReference type="InterPro" id="IPR004837">
    <property type="entry name" value="NaCa_Exmemb"/>
</dbReference>
<proteinExistence type="predicted"/>
<dbReference type="Proteomes" id="UP000320176">
    <property type="component" value="Unassembled WGS sequence"/>
</dbReference>
<feature type="domain" description="Sodium/calcium exchanger membrane region" evidence="6">
    <location>
        <begin position="217"/>
        <end position="358"/>
    </location>
</feature>
<feature type="domain" description="Sodium/calcium exchanger membrane region" evidence="6">
    <location>
        <begin position="27"/>
        <end position="170"/>
    </location>
</feature>
<keyword evidence="3 5" id="KW-1133">Transmembrane helix</keyword>
<comment type="caution">
    <text evidence="7">The sequence shown here is derived from an EMBL/GenBank/DDBJ whole genome shotgun (WGS) entry which is preliminary data.</text>
</comment>
<keyword evidence="2 5" id="KW-0812">Transmembrane</keyword>
<gene>
    <name evidence="7" type="ORF">Pla52n_68160</name>
</gene>
<keyword evidence="8" id="KW-1185">Reference proteome</keyword>
<evidence type="ECO:0000256" key="5">
    <source>
        <dbReference type="SAM" id="Phobius"/>
    </source>
</evidence>
<evidence type="ECO:0000256" key="2">
    <source>
        <dbReference type="ARBA" id="ARBA00022692"/>
    </source>
</evidence>
<comment type="subcellular location">
    <subcellularLocation>
        <location evidence="1">Membrane</location>
        <topology evidence="1">Multi-pass membrane protein</topology>
    </subcellularLocation>
</comment>
<dbReference type="InterPro" id="IPR004481">
    <property type="entry name" value="K/Na/Ca-exchanger"/>
</dbReference>
<evidence type="ECO:0000256" key="3">
    <source>
        <dbReference type="ARBA" id="ARBA00022989"/>
    </source>
</evidence>
<feature type="transmembrane region" description="Helical" evidence="5">
    <location>
        <begin position="342"/>
        <end position="365"/>
    </location>
</feature>
<sequence>MLRQSAVEDFNEHAFMDFSDNSIGVNFVVFAFGALLVWGAGTKLSKYVDLFADRTGLGKAFAGALLLGGATSLPELATTLTASYSGAAELAATNLLGGVVMQIAVLALIDAFVLRGRPLTLFSPKSSLLMAGIMLIGLIALASAAVASGELLAWSGVGIWPVALFAAYLLSMGVIYRYEGDPRWEPRGEIAQPPESARDLKDAHRHAFQETSTAQLVGYFLVASVVVLVGGVLVAKTGEAIAEQTGVGQSIIGATLVAFATSLPEVSTTYSAVRFGAYSMAAANILGTNSLEIALFLPAELAYRGGAIFDAMQPSASFLAAIGIVVTSLYLWGILERRDRTVLGMGVDSLAVLIVYIGGMAIYWML</sequence>
<name>A0A5C5ZQA8_9BACT</name>
<evidence type="ECO:0000313" key="8">
    <source>
        <dbReference type="Proteomes" id="UP000320176"/>
    </source>
</evidence>
<feature type="transmembrane region" description="Helical" evidence="5">
    <location>
        <begin position="159"/>
        <end position="178"/>
    </location>
</feature>
<dbReference type="AlphaFoldDB" id="A0A5C5ZQA8"/>
<dbReference type="GO" id="GO:0005262">
    <property type="term" value="F:calcium channel activity"/>
    <property type="evidence" value="ECO:0007669"/>
    <property type="project" value="TreeGrafter"/>
</dbReference>
<feature type="transmembrane region" description="Helical" evidence="5">
    <location>
        <begin position="275"/>
        <end position="297"/>
    </location>
</feature>
<dbReference type="GO" id="GO:0005886">
    <property type="term" value="C:plasma membrane"/>
    <property type="evidence" value="ECO:0007669"/>
    <property type="project" value="TreeGrafter"/>
</dbReference>
<accession>A0A5C5ZQA8</accession>
<feature type="transmembrane region" description="Helical" evidence="5">
    <location>
        <begin position="23"/>
        <end position="44"/>
    </location>
</feature>
<feature type="transmembrane region" description="Helical" evidence="5">
    <location>
        <begin position="126"/>
        <end position="147"/>
    </location>
</feature>
<feature type="transmembrane region" description="Helical" evidence="5">
    <location>
        <begin position="94"/>
        <end position="114"/>
    </location>
</feature>
<evidence type="ECO:0000259" key="6">
    <source>
        <dbReference type="Pfam" id="PF01699"/>
    </source>
</evidence>
<feature type="transmembrane region" description="Helical" evidence="5">
    <location>
        <begin position="317"/>
        <end position="335"/>
    </location>
</feature>
<keyword evidence="4 5" id="KW-0472">Membrane</keyword>
<feature type="transmembrane region" description="Helical" evidence="5">
    <location>
        <begin position="56"/>
        <end position="74"/>
    </location>
</feature>
<dbReference type="PANTHER" id="PTHR10846:SF8">
    <property type="entry name" value="INNER MEMBRANE PROTEIN YRBG"/>
    <property type="match status" value="1"/>
</dbReference>
<dbReference type="InterPro" id="IPR044880">
    <property type="entry name" value="NCX_ion-bd_dom_sf"/>
</dbReference>
<dbReference type="GO" id="GO:0006874">
    <property type="term" value="P:intracellular calcium ion homeostasis"/>
    <property type="evidence" value="ECO:0007669"/>
    <property type="project" value="TreeGrafter"/>
</dbReference>
<dbReference type="GO" id="GO:0008273">
    <property type="term" value="F:calcium, potassium:sodium antiporter activity"/>
    <property type="evidence" value="ECO:0007669"/>
    <property type="project" value="TreeGrafter"/>
</dbReference>
<dbReference type="Pfam" id="PF01699">
    <property type="entry name" value="Na_Ca_ex"/>
    <property type="match status" value="2"/>
</dbReference>
<dbReference type="PANTHER" id="PTHR10846">
    <property type="entry name" value="SODIUM/POTASSIUM/CALCIUM EXCHANGER"/>
    <property type="match status" value="1"/>
</dbReference>
<evidence type="ECO:0000313" key="7">
    <source>
        <dbReference type="EMBL" id="TWT89430.1"/>
    </source>
</evidence>
<feature type="transmembrane region" description="Helical" evidence="5">
    <location>
        <begin position="247"/>
        <end position="263"/>
    </location>
</feature>